<keyword evidence="2" id="KW-1185">Reference proteome</keyword>
<dbReference type="AlphaFoldDB" id="A0A133ZBS2"/>
<dbReference type="Proteomes" id="UP000070394">
    <property type="component" value="Unassembled WGS sequence"/>
</dbReference>
<evidence type="ECO:0000313" key="1">
    <source>
        <dbReference type="EMBL" id="KXB52890.1"/>
    </source>
</evidence>
<gene>
    <name evidence="1" type="ORF">HMPREF1866_02808</name>
</gene>
<proteinExistence type="predicted"/>
<organism evidence="1 2">
    <name type="scientific">Lachnoanaerobaculum saburreum</name>
    <dbReference type="NCBI Taxonomy" id="467210"/>
    <lineage>
        <taxon>Bacteria</taxon>
        <taxon>Bacillati</taxon>
        <taxon>Bacillota</taxon>
        <taxon>Clostridia</taxon>
        <taxon>Lachnospirales</taxon>
        <taxon>Lachnospiraceae</taxon>
        <taxon>Lachnoanaerobaculum</taxon>
    </lineage>
</organism>
<dbReference type="EMBL" id="LSDA01000145">
    <property type="protein sequence ID" value="KXB52890.1"/>
    <property type="molecule type" value="Genomic_DNA"/>
</dbReference>
<name>A0A133ZBS2_9FIRM</name>
<dbReference type="STRING" id="467210.HMPREF1866_02808"/>
<protein>
    <submittedName>
        <fullName evidence="1">Uncharacterized protein</fullName>
    </submittedName>
</protein>
<sequence length="159" mass="17787">MEIIMALMDLFKKAFMGATDEENRKNKARMREIFNSSVANGDDYKLIYCHMENCTNAVIVKVTRHSNFIVGYKEGEVVVIPVNAELTEYGDAMVFNKANESFTKTSLGFCFVGNPEVSLQFVPMTYEPGITAGARHSVSITQSSAEVAEFKNFFKKGLQ</sequence>
<evidence type="ECO:0000313" key="2">
    <source>
        <dbReference type="Proteomes" id="UP000070394"/>
    </source>
</evidence>
<accession>A0A133ZBS2</accession>
<comment type="caution">
    <text evidence="1">The sequence shown here is derived from an EMBL/GenBank/DDBJ whole genome shotgun (WGS) entry which is preliminary data.</text>
</comment>
<dbReference type="PATRIC" id="fig|467210.3.peg.2785"/>
<dbReference type="OrthoDB" id="3186008at2"/>
<reference evidence="2" key="1">
    <citation type="submission" date="2016-01" db="EMBL/GenBank/DDBJ databases">
        <authorList>
            <person name="Mitreva M."/>
            <person name="Pepin K.H."/>
            <person name="Mihindukulasuriya K.A."/>
            <person name="Fulton R."/>
            <person name="Fronick C."/>
            <person name="O'Laughlin M."/>
            <person name="Miner T."/>
            <person name="Herter B."/>
            <person name="Rosa B.A."/>
            <person name="Cordes M."/>
            <person name="Tomlinson C."/>
            <person name="Wollam A."/>
            <person name="Palsikar V.B."/>
            <person name="Mardis E.R."/>
            <person name="Wilson R.K."/>
        </authorList>
    </citation>
    <scope>NUCLEOTIDE SEQUENCE [LARGE SCALE GENOMIC DNA]</scope>
    <source>
        <strain evidence="2">DNF00896</strain>
    </source>
</reference>